<dbReference type="EMBL" id="JBHRVV010000001">
    <property type="protein sequence ID" value="MFC3460826.1"/>
    <property type="molecule type" value="Genomic_DNA"/>
</dbReference>
<proteinExistence type="predicted"/>
<dbReference type="InterPro" id="IPR019291">
    <property type="entry name" value="Host_attachment_protein"/>
</dbReference>
<feature type="region of interest" description="Disordered" evidence="1">
    <location>
        <begin position="50"/>
        <end position="93"/>
    </location>
</feature>
<keyword evidence="3" id="KW-1185">Reference proteome</keyword>
<dbReference type="RefSeq" id="WP_312547973.1">
    <property type="nucleotide sequence ID" value="NZ_JBHRVV010000001.1"/>
</dbReference>
<gene>
    <name evidence="2" type="ORF">ACFOPH_21645</name>
</gene>
<protein>
    <submittedName>
        <fullName evidence="2">Host attachment protein</fullName>
    </submittedName>
</protein>
<accession>A0ABV7PNH6</accession>
<sequence>MPTTWIITANAGRARIFSEDEPAAPLQEIEDMVNNAVRLRESEVLTDRLGPTAAAGSGHNIGGTQGGGAAHNSGAGAPNKQYQPAHTQAEQEADQFARDISSYLLKAHQEGRFQQLVLSASPQFLGALRAVMDPHIKPLIKLEFNKDYTHVAPNQLREQLQAQQAKTAE</sequence>
<comment type="caution">
    <text evidence="2">The sequence shown here is derived from an EMBL/GenBank/DDBJ whole genome shotgun (WGS) entry which is preliminary data.</text>
</comment>
<feature type="compositionally biased region" description="Gly residues" evidence="1">
    <location>
        <begin position="59"/>
        <end position="69"/>
    </location>
</feature>
<dbReference type="Pfam" id="PF10116">
    <property type="entry name" value="Host_attach"/>
    <property type="match status" value="1"/>
</dbReference>
<feature type="compositionally biased region" description="Polar residues" evidence="1">
    <location>
        <begin position="80"/>
        <end position="90"/>
    </location>
</feature>
<dbReference type="Proteomes" id="UP001595665">
    <property type="component" value="Unassembled WGS sequence"/>
</dbReference>
<evidence type="ECO:0000313" key="3">
    <source>
        <dbReference type="Proteomes" id="UP001595665"/>
    </source>
</evidence>
<evidence type="ECO:0000256" key="1">
    <source>
        <dbReference type="SAM" id="MobiDB-lite"/>
    </source>
</evidence>
<organism evidence="2 3">
    <name type="scientific">Massilia haematophila</name>
    <dbReference type="NCBI Taxonomy" id="457923"/>
    <lineage>
        <taxon>Bacteria</taxon>
        <taxon>Pseudomonadati</taxon>
        <taxon>Pseudomonadota</taxon>
        <taxon>Betaproteobacteria</taxon>
        <taxon>Burkholderiales</taxon>
        <taxon>Oxalobacteraceae</taxon>
        <taxon>Telluria group</taxon>
        <taxon>Massilia</taxon>
    </lineage>
</organism>
<name>A0ABV7PNH6_9BURK</name>
<evidence type="ECO:0000313" key="2">
    <source>
        <dbReference type="EMBL" id="MFC3460826.1"/>
    </source>
</evidence>
<reference evidence="3" key="1">
    <citation type="journal article" date="2019" name="Int. J. Syst. Evol. Microbiol.">
        <title>The Global Catalogue of Microorganisms (GCM) 10K type strain sequencing project: providing services to taxonomists for standard genome sequencing and annotation.</title>
        <authorList>
            <consortium name="The Broad Institute Genomics Platform"/>
            <consortium name="The Broad Institute Genome Sequencing Center for Infectious Disease"/>
            <person name="Wu L."/>
            <person name="Ma J."/>
        </authorList>
    </citation>
    <scope>NUCLEOTIDE SEQUENCE [LARGE SCALE GENOMIC DNA]</scope>
    <source>
        <strain evidence="3">CCM 7480</strain>
    </source>
</reference>